<dbReference type="AlphaFoldDB" id="A0A8H4X8F5"/>
<dbReference type="Proteomes" id="UP000622797">
    <property type="component" value="Unassembled WGS sequence"/>
</dbReference>
<dbReference type="OrthoDB" id="1022638at2759"/>
<dbReference type="InterPro" id="IPR000210">
    <property type="entry name" value="BTB/POZ_dom"/>
</dbReference>
<evidence type="ECO:0000313" key="3">
    <source>
        <dbReference type="EMBL" id="KAF4965135.1"/>
    </source>
</evidence>
<dbReference type="PANTHER" id="PTHR47843">
    <property type="entry name" value="BTB DOMAIN-CONTAINING PROTEIN-RELATED"/>
    <property type="match status" value="1"/>
</dbReference>
<dbReference type="EMBL" id="JABEXW010000368">
    <property type="protein sequence ID" value="KAF4965135.1"/>
    <property type="molecule type" value="Genomic_DNA"/>
</dbReference>
<name>A0A8H4X8F5_9HYPO</name>
<evidence type="ECO:0000259" key="2">
    <source>
        <dbReference type="PROSITE" id="PS50097"/>
    </source>
</evidence>
<dbReference type="Gene3D" id="3.30.710.10">
    <property type="entry name" value="Potassium Channel Kv1.1, Chain A"/>
    <property type="match status" value="1"/>
</dbReference>
<evidence type="ECO:0000256" key="1">
    <source>
        <dbReference type="SAM" id="MobiDB-lite"/>
    </source>
</evidence>
<dbReference type="CDD" id="cd18186">
    <property type="entry name" value="BTB_POZ_ZBTB_KLHL-like"/>
    <property type="match status" value="1"/>
</dbReference>
<dbReference type="SUPFAM" id="SSF54695">
    <property type="entry name" value="POZ domain"/>
    <property type="match status" value="1"/>
</dbReference>
<reference evidence="3" key="2">
    <citation type="submission" date="2020-05" db="EMBL/GenBank/DDBJ databases">
        <authorList>
            <person name="Kim H.-S."/>
            <person name="Proctor R.H."/>
            <person name="Brown D.W."/>
        </authorList>
    </citation>
    <scope>NUCLEOTIDE SEQUENCE</scope>
    <source>
        <strain evidence="3">NRRL 20472</strain>
    </source>
</reference>
<feature type="domain" description="BTB" evidence="2">
    <location>
        <begin position="19"/>
        <end position="86"/>
    </location>
</feature>
<sequence>MTSKSSSALPDLVESGDYSDFTLTCEGQDFKLHQILVCPKSPVMAKALKGNFREATSRVLRVEQFDVATVRRMIIFIYTGDYSLEPTCKEPNTPSDPPKESSVVISSTKEDDIPTELLCHLRMNSIGDYYDIQGLVEYANAKMQPLLQNSQTESLPQLVQEVSDSTGDTVLHSIVASLVASHIEDVVDLPAFSQIKPRGSIMITILNACASRVRTLEWRNKHLEELSARTRGKKGDGRFTRAGILPQLLCHI</sequence>
<reference evidence="3" key="1">
    <citation type="journal article" date="2020" name="BMC Genomics">
        <title>Correction to: Identification and distribution of gene clusters required for synthesis of sphingolipid metabolism inhibitors in diverse species of the filamentous fungus Fusarium.</title>
        <authorList>
            <person name="Kim H.S."/>
            <person name="Lohmar J.M."/>
            <person name="Busman M."/>
            <person name="Brown D.W."/>
            <person name="Naumann T.A."/>
            <person name="Divon H.H."/>
            <person name="Lysoe E."/>
            <person name="Uhlig S."/>
            <person name="Proctor R.H."/>
        </authorList>
    </citation>
    <scope>NUCLEOTIDE SEQUENCE</scope>
    <source>
        <strain evidence="3">NRRL 20472</strain>
    </source>
</reference>
<accession>A0A8H4X8F5</accession>
<dbReference type="PROSITE" id="PS50097">
    <property type="entry name" value="BTB"/>
    <property type="match status" value="1"/>
</dbReference>
<keyword evidence="4" id="KW-1185">Reference proteome</keyword>
<proteinExistence type="predicted"/>
<dbReference type="PANTHER" id="PTHR47843:SF5">
    <property type="entry name" value="BTB_POZ DOMAIN PROTEIN"/>
    <property type="match status" value="1"/>
</dbReference>
<comment type="caution">
    <text evidence="3">The sequence shown here is derived from an EMBL/GenBank/DDBJ whole genome shotgun (WGS) entry which is preliminary data.</text>
</comment>
<organism evidence="3 4">
    <name type="scientific">Fusarium sarcochroum</name>
    <dbReference type="NCBI Taxonomy" id="1208366"/>
    <lineage>
        <taxon>Eukaryota</taxon>
        <taxon>Fungi</taxon>
        <taxon>Dikarya</taxon>
        <taxon>Ascomycota</taxon>
        <taxon>Pezizomycotina</taxon>
        <taxon>Sordariomycetes</taxon>
        <taxon>Hypocreomycetidae</taxon>
        <taxon>Hypocreales</taxon>
        <taxon>Nectriaceae</taxon>
        <taxon>Fusarium</taxon>
        <taxon>Fusarium lateritium species complex</taxon>
    </lineage>
</organism>
<feature type="region of interest" description="Disordered" evidence="1">
    <location>
        <begin position="87"/>
        <end position="108"/>
    </location>
</feature>
<gene>
    <name evidence="3" type="ORF">FSARC_7002</name>
</gene>
<dbReference type="InterPro" id="IPR011333">
    <property type="entry name" value="SKP1/BTB/POZ_sf"/>
</dbReference>
<protein>
    <recommendedName>
        <fullName evidence="2">BTB domain-containing protein</fullName>
    </recommendedName>
</protein>
<dbReference type="Pfam" id="PF00651">
    <property type="entry name" value="BTB"/>
    <property type="match status" value="1"/>
</dbReference>
<evidence type="ECO:0000313" key="4">
    <source>
        <dbReference type="Proteomes" id="UP000622797"/>
    </source>
</evidence>